<dbReference type="SUPFAM" id="SSF48371">
    <property type="entry name" value="ARM repeat"/>
    <property type="match status" value="3"/>
</dbReference>
<dbReference type="InterPro" id="IPR003307">
    <property type="entry name" value="W2_domain"/>
</dbReference>
<keyword evidence="5" id="KW-0694">RNA-binding</keyword>
<proteinExistence type="inferred from homology"/>
<feature type="region of interest" description="Disordered" evidence="8">
    <location>
        <begin position="214"/>
        <end position="251"/>
    </location>
</feature>
<comment type="similarity">
    <text evidence="1">Belongs to the eukaryotic initiation factor 4G family.</text>
</comment>
<keyword evidence="12" id="KW-1185">Reference proteome</keyword>
<dbReference type="GO" id="GO:0006417">
    <property type="term" value="P:regulation of translation"/>
    <property type="evidence" value="ECO:0007669"/>
    <property type="project" value="UniProtKB-KW"/>
</dbReference>
<evidence type="ECO:0000313" key="12">
    <source>
        <dbReference type="Proteomes" id="UP000261640"/>
    </source>
</evidence>
<dbReference type="Pfam" id="PF02020">
    <property type="entry name" value="W2"/>
    <property type="match status" value="1"/>
</dbReference>
<evidence type="ECO:0000256" key="2">
    <source>
        <dbReference type="ARBA" id="ARBA00022540"/>
    </source>
</evidence>
<dbReference type="Pfam" id="PF02847">
    <property type="entry name" value="MA3"/>
    <property type="match status" value="1"/>
</dbReference>
<evidence type="ECO:0000256" key="7">
    <source>
        <dbReference type="SAM" id="Coils"/>
    </source>
</evidence>
<dbReference type="InterPro" id="IPR003891">
    <property type="entry name" value="Initiation_fac_eIF4g_MI"/>
</dbReference>
<evidence type="ECO:0000256" key="3">
    <source>
        <dbReference type="ARBA" id="ARBA00022553"/>
    </source>
</evidence>
<evidence type="ECO:0000259" key="10">
    <source>
        <dbReference type="PROSITE" id="PS51366"/>
    </source>
</evidence>
<keyword evidence="2" id="KW-0396">Initiation factor</keyword>
<evidence type="ECO:0000256" key="6">
    <source>
        <dbReference type="ARBA" id="ARBA00022917"/>
    </source>
</evidence>
<name>A0A7N8WTR1_9TELE</name>
<dbReference type="SMART" id="SM00543">
    <property type="entry name" value="MIF4G"/>
    <property type="match status" value="1"/>
</dbReference>
<keyword evidence="4" id="KW-0810">Translation regulation</keyword>
<reference evidence="11" key="2">
    <citation type="submission" date="2025-09" db="UniProtKB">
        <authorList>
            <consortium name="Ensembl"/>
        </authorList>
    </citation>
    <scope>IDENTIFICATION</scope>
</reference>
<accession>A0A7N8WTR1</accession>
<evidence type="ECO:0000256" key="1">
    <source>
        <dbReference type="ARBA" id="ARBA00005775"/>
    </source>
</evidence>
<feature type="compositionally biased region" description="Low complexity" evidence="8">
    <location>
        <begin position="314"/>
        <end position="326"/>
    </location>
</feature>
<feature type="coiled-coil region" evidence="7">
    <location>
        <begin position="848"/>
        <end position="882"/>
    </location>
</feature>
<dbReference type="Proteomes" id="UP000261640">
    <property type="component" value="Unplaced"/>
</dbReference>
<evidence type="ECO:0000256" key="8">
    <source>
        <dbReference type="SAM" id="MobiDB-lite"/>
    </source>
</evidence>
<keyword evidence="6" id="KW-0648">Protein biosynthesis</keyword>
<dbReference type="GO" id="GO:0016281">
    <property type="term" value="C:eukaryotic translation initiation factor 4F complex"/>
    <property type="evidence" value="ECO:0007669"/>
    <property type="project" value="TreeGrafter"/>
</dbReference>
<dbReference type="FunFam" id="1.25.40.180:FF:000002">
    <property type="entry name" value="Eukaryotic translation initiation factor 4 gamma, 3, putative"/>
    <property type="match status" value="1"/>
</dbReference>
<keyword evidence="3" id="KW-0597">Phosphoprotein</keyword>
<dbReference type="GeneTree" id="ENSGT00940000156454"/>
<feature type="region of interest" description="Disordered" evidence="8">
    <location>
        <begin position="291"/>
        <end position="424"/>
    </location>
</feature>
<keyword evidence="7" id="KW-0175">Coiled coil</keyword>
<dbReference type="InterPro" id="IPR003890">
    <property type="entry name" value="MIF4G-like_typ-3"/>
</dbReference>
<dbReference type="FunFam" id="1.25.40.180:FF:000001">
    <property type="entry name" value="Eukaryotic translation initiation factor 4 gamma, 3, putative"/>
    <property type="match status" value="1"/>
</dbReference>
<feature type="region of interest" description="Disordered" evidence="8">
    <location>
        <begin position="1084"/>
        <end position="1187"/>
    </location>
</feature>
<dbReference type="PROSITE" id="PS51366">
    <property type="entry name" value="MI"/>
    <property type="match status" value="1"/>
</dbReference>
<dbReference type="InterPro" id="IPR016024">
    <property type="entry name" value="ARM-type_fold"/>
</dbReference>
<feature type="compositionally biased region" description="Polar residues" evidence="8">
    <location>
        <begin position="43"/>
        <end position="56"/>
    </location>
</feature>
<feature type="compositionally biased region" description="Pro residues" evidence="8">
    <location>
        <begin position="239"/>
        <end position="250"/>
    </location>
</feature>
<dbReference type="PANTHER" id="PTHR23253:SF23">
    <property type="entry name" value="EUKARYOTIC TRANSLATION INITIATION FACTOR 4 GAMMA 3"/>
    <property type="match status" value="1"/>
</dbReference>
<dbReference type="PROSITE" id="PS51363">
    <property type="entry name" value="W2"/>
    <property type="match status" value="1"/>
</dbReference>
<evidence type="ECO:0000259" key="9">
    <source>
        <dbReference type="PROSITE" id="PS51363"/>
    </source>
</evidence>
<evidence type="ECO:0000313" key="11">
    <source>
        <dbReference type="Ensembl" id="ENSMAMP00000040979.1"/>
    </source>
</evidence>
<feature type="region of interest" description="Disordered" evidence="8">
    <location>
        <begin position="1"/>
        <end position="60"/>
    </location>
</feature>
<reference evidence="11" key="1">
    <citation type="submission" date="2025-08" db="UniProtKB">
        <authorList>
            <consortium name="Ensembl"/>
        </authorList>
    </citation>
    <scope>IDENTIFICATION</scope>
</reference>
<dbReference type="PANTHER" id="PTHR23253">
    <property type="entry name" value="EUKARYOTIC TRANSLATION INITIATION FACTOR 4 GAMMA"/>
    <property type="match status" value="1"/>
</dbReference>
<dbReference type="Pfam" id="PF02854">
    <property type="entry name" value="MIF4G"/>
    <property type="match status" value="1"/>
</dbReference>
<feature type="domain" description="MI" evidence="10">
    <location>
        <begin position="1205"/>
        <end position="1327"/>
    </location>
</feature>
<feature type="domain" description="W2" evidence="9">
    <location>
        <begin position="1400"/>
        <end position="1569"/>
    </location>
</feature>
<dbReference type="FunFam" id="1.25.40.180:FF:000003">
    <property type="entry name" value="Putative eukaryotic translation initiation factor 4 gamma 1"/>
    <property type="match status" value="1"/>
</dbReference>
<feature type="compositionally biased region" description="Basic and acidic residues" evidence="8">
    <location>
        <begin position="1153"/>
        <end position="1187"/>
    </location>
</feature>
<dbReference type="SMART" id="SM00544">
    <property type="entry name" value="MA3"/>
    <property type="match status" value="1"/>
</dbReference>
<dbReference type="SMART" id="SM00515">
    <property type="entry name" value="eIF5C"/>
    <property type="match status" value="1"/>
</dbReference>
<feature type="compositionally biased region" description="Polar residues" evidence="8">
    <location>
        <begin position="1025"/>
        <end position="1036"/>
    </location>
</feature>
<feature type="compositionally biased region" description="Polar residues" evidence="8">
    <location>
        <begin position="337"/>
        <end position="347"/>
    </location>
</feature>
<dbReference type="GO" id="GO:0003743">
    <property type="term" value="F:translation initiation factor activity"/>
    <property type="evidence" value="ECO:0007669"/>
    <property type="project" value="UniProtKB-KW"/>
</dbReference>
<protein>
    <submittedName>
        <fullName evidence="11">Eukaryotic translation initiation factor 4 gamma, 3a</fullName>
    </submittedName>
</protein>
<feature type="region of interest" description="Disordered" evidence="8">
    <location>
        <begin position="997"/>
        <end position="1054"/>
    </location>
</feature>
<dbReference type="CDD" id="cd11559">
    <property type="entry name" value="W2_eIF4G1_like"/>
    <property type="match status" value="1"/>
</dbReference>
<evidence type="ECO:0000256" key="5">
    <source>
        <dbReference type="ARBA" id="ARBA00022884"/>
    </source>
</evidence>
<organism evidence="11 12">
    <name type="scientific">Mastacembelus armatus</name>
    <name type="common">zig-zag eel</name>
    <dbReference type="NCBI Taxonomy" id="205130"/>
    <lineage>
        <taxon>Eukaryota</taxon>
        <taxon>Metazoa</taxon>
        <taxon>Chordata</taxon>
        <taxon>Craniata</taxon>
        <taxon>Vertebrata</taxon>
        <taxon>Euteleostomi</taxon>
        <taxon>Actinopterygii</taxon>
        <taxon>Neopterygii</taxon>
        <taxon>Teleostei</taxon>
        <taxon>Neoteleostei</taxon>
        <taxon>Acanthomorphata</taxon>
        <taxon>Anabantaria</taxon>
        <taxon>Synbranchiformes</taxon>
        <taxon>Mastacembelidae</taxon>
        <taxon>Mastacembelus</taxon>
    </lineage>
</organism>
<evidence type="ECO:0000256" key="4">
    <source>
        <dbReference type="ARBA" id="ARBA00022845"/>
    </source>
</evidence>
<dbReference type="GO" id="GO:0003729">
    <property type="term" value="F:mRNA binding"/>
    <property type="evidence" value="ECO:0007669"/>
    <property type="project" value="TreeGrafter"/>
</dbReference>
<sequence>YTFSVPVCTSVPRHAGPPYTAHDITKGHPNLAGTPPSHAHSPALSQSPYNPGQNAGSAPLVYSPQTQPMNAQPQSRPFFQRTQMQTARPTIPTNTPSIRPGSQTPTATVYPTNQPIMMTMAPMPFPSPQAAQYYIPQYRHSTPYVGPPQQYSVQPPGSGTFYPGPGPGEYPAPYPGPPYYPGQTVYPPSPPIIVPTPQQPPPAKREKKTIRIRDPNQGGRDITEEIMAGGSGSRNSTPPVGPPSSTPTPPQVRRFSIQVYFYIFDLMKCTVYDSHVFSVLVLLTDDTPKLEPVVQKSSSPGLVQPEAPVERLEASTPVTEPSSTAEPEPPFPASLTAPVTVSLTVANTSERPSSRESTASASSPSSSVGEQKPSLAPPQLPNTDEPLSDLDTAAPEPSLMPSAALQTQPLSYREASSEPLPSDMRPEVPIAAALTPMAPVAVVPVTLTSSPAPATPVMLPPGLPPLVQATTEADELSKSLDTKDLVSRVGTEAHDGVIDSKTESQQQALIRKSPTTGSQSVWSDSWRQGQLNRGFTGHRRYDILCSWTRTVGKTNVCPQRFLCLDIHILSVPVSAFYSCQCLKWLASRQLILFYMNLLFFSLSFSLIIPGLDLAEPGGKRQYDRDFLLGFQFMPACIQKPEGLPPISDVVLDKMNQNKLPSRMVDTRVISRGPDFTPAFADFGRQMTGGRGAALMNIGTRRPPPRKIIMNVSVNDDIQLKKSENAWKPGMKREDLSEDPEMQKTQELFRKVRSILNKLTPQKFNQLMKQVTDLTIDTEERLKGVIDLVFEKAIDEPSFSVAYGHMCRCLATLKVPMTDKPNSTVNFRKLLLNRCQKEFEKDKVDDVVFERKQKELDSAATERERLQEELEEAKDNARRRSIGNIKFIGELFKLKMLTEAIMHDCVVKLLKNHDEESLECLCRLLTTIGKDLDFEKAKPRMDQYFNQMEKIVKERKTSSRIRFMLQDVIDLRLHNWVSRRADQGPKTIEQIHKEAKIEEQEEQRKVHQQLLSKDSKRRPGQRDETWNTVPMTKNSRTIDPAKIPKISKPQMDEKIQLGPRAQVTWVKGSSGGAKASDSAGLNRYSALQSTPSPQPSTTPPQSQDFESRRTLGSRSSTGRERSEKPLISAPPSSRPGPFIRGSSSKELLESQSPEEPRRDREREGAEARRSSVTDDKTESERSRIREPVKPEPLVQIPDRPALSEEELERKAKAIIDEFLHINDYKEAVQCVDELDQGSQLHIFVRVGVESTLERSQITRDHMGQLFFQLVQQAVLPKHQFYKGFADTLEQADDMAIDIPHIWLYLAELLSPVLKEGGFSMRELYSELSKPLLPVGRAGILISEILHILCKQMSHRTVGSLWRESGLNWSDFLPEGEDVQAFISQQKLQFVQLDGSSPEAALSKRILSPEEMSRQLEKLLLEDMASDEQIFDWVEANLDESQMSSSPFLRALMTAVCKAAVKDDNTNCRVDTAIIQRRLPVLLKYLNSDTERQLQALYALQALIVALDQPPNLLRMFFDCLYDEDVISEDAFYKWETSKDPAEQQGKGVALKSVTAFFTWLREAEEESEDN</sequence>
<feature type="compositionally biased region" description="Low complexity" evidence="8">
    <location>
        <begin position="348"/>
        <end position="367"/>
    </location>
</feature>
<dbReference type="Gene3D" id="1.25.40.180">
    <property type="match status" value="3"/>
</dbReference>
<dbReference type="Ensembl" id="ENSMAMT00000060513.1">
    <property type="protein sequence ID" value="ENSMAMP00000040979.1"/>
    <property type="gene ID" value="ENSMAMG00000002783.2"/>
</dbReference>